<keyword evidence="1" id="KW-0472">Membrane</keyword>
<name>A0ABX1GFT4_9GAMM</name>
<evidence type="ECO:0000259" key="2">
    <source>
        <dbReference type="PROSITE" id="PS50043"/>
    </source>
</evidence>
<sequence>MDDYIEIIGPTLMATPAGGLTLKESEAVLWTGEGKDTEETAMILGVSPRTVKARIANSCYKLHANGRAQMIAKAFISGVLHSALAAVMYLFFTFPLNSADVEKMRLARRTHARRRHDEYINLHAPMSGRPPYFTPEIEVA</sequence>
<evidence type="ECO:0000313" key="3">
    <source>
        <dbReference type="EMBL" id="NKI17408.1"/>
    </source>
</evidence>
<protein>
    <submittedName>
        <fullName evidence="3">Helix-turn-helix transcriptional regulator</fullName>
    </submittedName>
</protein>
<dbReference type="SMART" id="SM00421">
    <property type="entry name" value="HTH_LUXR"/>
    <property type="match status" value="1"/>
</dbReference>
<dbReference type="Proteomes" id="UP000765845">
    <property type="component" value="Unassembled WGS sequence"/>
</dbReference>
<evidence type="ECO:0000256" key="1">
    <source>
        <dbReference type="SAM" id="Phobius"/>
    </source>
</evidence>
<dbReference type="Gene3D" id="1.10.10.10">
    <property type="entry name" value="Winged helix-like DNA-binding domain superfamily/Winged helix DNA-binding domain"/>
    <property type="match status" value="1"/>
</dbReference>
<comment type="caution">
    <text evidence="3">The sequence shown here is derived from an EMBL/GenBank/DDBJ whole genome shotgun (WGS) entry which is preliminary data.</text>
</comment>
<keyword evidence="4" id="KW-1185">Reference proteome</keyword>
<dbReference type="InterPro" id="IPR000792">
    <property type="entry name" value="Tscrpt_reg_LuxR_C"/>
</dbReference>
<feature type="transmembrane region" description="Helical" evidence="1">
    <location>
        <begin position="70"/>
        <end position="92"/>
    </location>
</feature>
<dbReference type="SUPFAM" id="SSF46894">
    <property type="entry name" value="C-terminal effector domain of the bipartite response regulators"/>
    <property type="match status" value="1"/>
</dbReference>
<dbReference type="Pfam" id="PF00196">
    <property type="entry name" value="GerE"/>
    <property type="match status" value="1"/>
</dbReference>
<reference evidence="3 4" key="1">
    <citation type="submission" date="2020-04" db="EMBL/GenBank/DDBJ databases">
        <authorList>
            <person name="Yoon J."/>
        </authorList>
    </citation>
    <scope>NUCLEOTIDE SEQUENCE [LARGE SCALE GENOMIC DNA]</scope>
    <source>
        <strain evidence="3 4">KMU-166</strain>
    </source>
</reference>
<keyword evidence="1" id="KW-0812">Transmembrane</keyword>
<dbReference type="CDD" id="cd06170">
    <property type="entry name" value="LuxR_C_like"/>
    <property type="match status" value="1"/>
</dbReference>
<dbReference type="InterPro" id="IPR016032">
    <property type="entry name" value="Sig_transdc_resp-reg_C-effctor"/>
</dbReference>
<keyword evidence="1" id="KW-1133">Transmembrane helix</keyword>
<feature type="domain" description="HTH luxR-type" evidence="2">
    <location>
        <begin position="13"/>
        <end position="78"/>
    </location>
</feature>
<evidence type="ECO:0000313" key="4">
    <source>
        <dbReference type="Proteomes" id="UP000765845"/>
    </source>
</evidence>
<gene>
    <name evidence="3" type="ORF">HCU74_08260</name>
</gene>
<dbReference type="PROSITE" id="PS50043">
    <property type="entry name" value="HTH_LUXR_2"/>
    <property type="match status" value="1"/>
</dbReference>
<accession>A0ABX1GFT4</accession>
<dbReference type="PRINTS" id="PR00038">
    <property type="entry name" value="HTHLUXR"/>
</dbReference>
<organism evidence="3 4">
    <name type="scientific">Spongiibacter thalassae</name>
    <dbReference type="NCBI Taxonomy" id="2721624"/>
    <lineage>
        <taxon>Bacteria</taxon>
        <taxon>Pseudomonadati</taxon>
        <taxon>Pseudomonadota</taxon>
        <taxon>Gammaproteobacteria</taxon>
        <taxon>Cellvibrionales</taxon>
        <taxon>Spongiibacteraceae</taxon>
        <taxon>Spongiibacter</taxon>
    </lineage>
</organism>
<dbReference type="RefSeq" id="WP_168449907.1">
    <property type="nucleotide sequence ID" value="NZ_JAAWWK010000002.1"/>
</dbReference>
<dbReference type="EMBL" id="JAAWWK010000002">
    <property type="protein sequence ID" value="NKI17408.1"/>
    <property type="molecule type" value="Genomic_DNA"/>
</dbReference>
<proteinExistence type="predicted"/>
<dbReference type="InterPro" id="IPR036388">
    <property type="entry name" value="WH-like_DNA-bd_sf"/>
</dbReference>